<dbReference type="AlphaFoldDB" id="A0A559KDS2"/>
<keyword evidence="5" id="KW-0805">Transcription regulation</keyword>
<organism evidence="11 12">
    <name type="scientific">Paenibacillus cremeus</name>
    <dbReference type="NCBI Taxonomy" id="2163881"/>
    <lineage>
        <taxon>Bacteria</taxon>
        <taxon>Bacillati</taxon>
        <taxon>Bacillota</taxon>
        <taxon>Bacilli</taxon>
        <taxon>Bacillales</taxon>
        <taxon>Paenibacillaceae</taxon>
        <taxon>Paenibacillus</taxon>
    </lineage>
</organism>
<comment type="subcellular location">
    <subcellularLocation>
        <location evidence="1">Cytoplasm</location>
    </subcellularLocation>
</comment>
<proteinExistence type="predicted"/>
<evidence type="ECO:0000256" key="1">
    <source>
        <dbReference type="ARBA" id="ARBA00004496"/>
    </source>
</evidence>
<dbReference type="InterPro" id="IPR011006">
    <property type="entry name" value="CheY-like_superfamily"/>
</dbReference>
<dbReference type="InterPro" id="IPR020449">
    <property type="entry name" value="Tscrpt_reg_AraC-type_HTH"/>
</dbReference>
<dbReference type="GO" id="GO:0043565">
    <property type="term" value="F:sequence-specific DNA binding"/>
    <property type="evidence" value="ECO:0007669"/>
    <property type="project" value="InterPro"/>
</dbReference>
<reference evidence="11 12" key="1">
    <citation type="submission" date="2019-07" db="EMBL/GenBank/DDBJ databases">
        <authorList>
            <person name="Kim J."/>
        </authorList>
    </citation>
    <scope>NUCLEOTIDE SEQUENCE [LARGE SCALE GENOMIC DNA]</scope>
    <source>
        <strain evidence="11 12">JC52</strain>
    </source>
</reference>
<dbReference type="PROSITE" id="PS00041">
    <property type="entry name" value="HTH_ARAC_FAMILY_1"/>
    <property type="match status" value="1"/>
</dbReference>
<dbReference type="GO" id="GO:0000160">
    <property type="term" value="P:phosphorelay signal transduction system"/>
    <property type="evidence" value="ECO:0007669"/>
    <property type="project" value="UniProtKB-KW"/>
</dbReference>
<dbReference type="PROSITE" id="PS50110">
    <property type="entry name" value="RESPONSE_REGULATORY"/>
    <property type="match status" value="1"/>
</dbReference>
<dbReference type="SUPFAM" id="SSF46689">
    <property type="entry name" value="Homeodomain-like"/>
    <property type="match status" value="2"/>
</dbReference>
<dbReference type="RefSeq" id="WP_144845866.1">
    <property type="nucleotide sequence ID" value="NZ_VNJI01000009.1"/>
</dbReference>
<dbReference type="GO" id="GO:0005737">
    <property type="term" value="C:cytoplasm"/>
    <property type="evidence" value="ECO:0007669"/>
    <property type="project" value="UniProtKB-SubCell"/>
</dbReference>
<dbReference type="InterPro" id="IPR018062">
    <property type="entry name" value="HTH_AraC-typ_CS"/>
</dbReference>
<dbReference type="OrthoDB" id="342399at2"/>
<dbReference type="PROSITE" id="PS01124">
    <property type="entry name" value="HTH_ARAC_FAMILY_2"/>
    <property type="match status" value="1"/>
</dbReference>
<keyword evidence="4" id="KW-0902">Two-component regulatory system</keyword>
<dbReference type="SMART" id="SM00342">
    <property type="entry name" value="HTH_ARAC"/>
    <property type="match status" value="1"/>
</dbReference>
<dbReference type="EMBL" id="VNJI01000009">
    <property type="protein sequence ID" value="TVY10282.1"/>
    <property type="molecule type" value="Genomic_DNA"/>
</dbReference>
<keyword evidence="2" id="KW-0963">Cytoplasm</keyword>
<feature type="domain" description="Response regulatory" evidence="10">
    <location>
        <begin position="3"/>
        <end position="120"/>
    </location>
</feature>
<dbReference type="SMART" id="SM00448">
    <property type="entry name" value="REC"/>
    <property type="match status" value="1"/>
</dbReference>
<keyword evidence="7" id="KW-0804">Transcription</keyword>
<dbReference type="InterPro" id="IPR051552">
    <property type="entry name" value="HptR"/>
</dbReference>
<evidence type="ECO:0000259" key="10">
    <source>
        <dbReference type="PROSITE" id="PS50110"/>
    </source>
</evidence>
<dbReference type="CDD" id="cd17536">
    <property type="entry name" value="REC_YesN-like"/>
    <property type="match status" value="1"/>
</dbReference>
<evidence type="ECO:0000313" key="12">
    <source>
        <dbReference type="Proteomes" id="UP000317036"/>
    </source>
</evidence>
<dbReference type="InterPro" id="IPR009057">
    <property type="entry name" value="Homeodomain-like_sf"/>
</dbReference>
<keyword evidence="6" id="KW-0238">DNA-binding</keyword>
<evidence type="ECO:0000256" key="2">
    <source>
        <dbReference type="ARBA" id="ARBA00022490"/>
    </source>
</evidence>
<dbReference type="PANTHER" id="PTHR42713">
    <property type="entry name" value="HISTIDINE KINASE-RELATED"/>
    <property type="match status" value="1"/>
</dbReference>
<dbReference type="PRINTS" id="PR00032">
    <property type="entry name" value="HTHARAC"/>
</dbReference>
<evidence type="ECO:0000256" key="8">
    <source>
        <dbReference type="PROSITE-ProRule" id="PRU00169"/>
    </source>
</evidence>
<dbReference type="InterPro" id="IPR001789">
    <property type="entry name" value="Sig_transdc_resp-reg_receiver"/>
</dbReference>
<sequence length="535" mass="62398">MWKILIIDDDFQVLEGMKKSIDWDGLDAEWVGEALDGEEGLQKIRETKPDIVITDIYMPVMNGLEMIEQLREEDFAGELIILSGYSDFQYARQALRLQVSDYLSKPVTLEELRSVLERVIRGLEAKELKQLEQEEVRRRLRMYEPFVQKEWLKSIVTGTMDQTMMLENMAESEQHVWLERSHLLMGIEIMRTDRISNLSLADWNLFRFAMSNIIHELLAEAWEASELIELHSHQAAVLFHIDPAMPEDEALKQIRLIGQRITDCVWTYLKLQARIGLGGIKDWQSLSDSTEEAFLDLLQQSMIPEQGERDRSLVQEGAEITLRPIKFYQELAEAIVSSKEETIRRIVDDYLQQLQLMPTITPAYLQYLCSELWTILSYTLYKVGIVLDELFPEHSPTQEIGKITTVEALRQWLTEQIHVIASSRGWNENSRHKEAVDFMIQYVHEHYAEEITLEGLSKQLYLSRNYLNQIFKKASGETFTTYLIRVRMEKAKALLIEGKYMIYEIAEQVGYKNVPYFSSIFKKYHGVNPSDFGKK</sequence>
<dbReference type="Proteomes" id="UP000317036">
    <property type="component" value="Unassembled WGS sequence"/>
</dbReference>
<protein>
    <submittedName>
        <fullName evidence="11">Response regulator transcription factor</fullName>
    </submittedName>
</protein>
<evidence type="ECO:0000313" key="11">
    <source>
        <dbReference type="EMBL" id="TVY10282.1"/>
    </source>
</evidence>
<dbReference type="Gene3D" id="1.10.10.60">
    <property type="entry name" value="Homeodomain-like"/>
    <property type="match status" value="2"/>
</dbReference>
<keyword evidence="3 8" id="KW-0597">Phosphoprotein</keyword>
<evidence type="ECO:0000256" key="5">
    <source>
        <dbReference type="ARBA" id="ARBA00023015"/>
    </source>
</evidence>
<dbReference type="Pfam" id="PF12833">
    <property type="entry name" value="HTH_18"/>
    <property type="match status" value="1"/>
</dbReference>
<evidence type="ECO:0000259" key="9">
    <source>
        <dbReference type="PROSITE" id="PS01124"/>
    </source>
</evidence>
<feature type="domain" description="HTH araC/xylS-type" evidence="9">
    <location>
        <begin position="437"/>
        <end position="535"/>
    </location>
</feature>
<feature type="modified residue" description="4-aspartylphosphate" evidence="8">
    <location>
        <position position="55"/>
    </location>
</feature>
<dbReference type="GO" id="GO:0003700">
    <property type="term" value="F:DNA-binding transcription factor activity"/>
    <property type="evidence" value="ECO:0007669"/>
    <property type="project" value="InterPro"/>
</dbReference>
<dbReference type="PANTHER" id="PTHR42713:SF3">
    <property type="entry name" value="TRANSCRIPTIONAL REGULATORY PROTEIN HPTR"/>
    <property type="match status" value="1"/>
</dbReference>
<dbReference type="SUPFAM" id="SSF52172">
    <property type="entry name" value="CheY-like"/>
    <property type="match status" value="1"/>
</dbReference>
<evidence type="ECO:0000256" key="4">
    <source>
        <dbReference type="ARBA" id="ARBA00023012"/>
    </source>
</evidence>
<comment type="caution">
    <text evidence="11">The sequence shown here is derived from an EMBL/GenBank/DDBJ whole genome shotgun (WGS) entry which is preliminary data.</text>
</comment>
<evidence type="ECO:0000256" key="3">
    <source>
        <dbReference type="ARBA" id="ARBA00022553"/>
    </source>
</evidence>
<evidence type="ECO:0000256" key="6">
    <source>
        <dbReference type="ARBA" id="ARBA00023125"/>
    </source>
</evidence>
<evidence type="ECO:0000256" key="7">
    <source>
        <dbReference type="ARBA" id="ARBA00023163"/>
    </source>
</evidence>
<keyword evidence="12" id="KW-1185">Reference proteome</keyword>
<gene>
    <name evidence="11" type="ORF">FPZ49_09480</name>
</gene>
<name>A0A559KDS2_9BACL</name>
<dbReference type="Gene3D" id="3.40.50.2300">
    <property type="match status" value="1"/>
</dbReference>
<dbReference type="InterPro" id="IPR018060">
    <property type="entry name" value="HTH_AraC"/>
</dbReference>
<accession>A0A559KDS2</accession>
<dbReference type="Pfam" id="PF00072">
    <property type="entry name" value="Response_reg"/>
    <property type="match status" value="1"/>
</dbReference>